<keyword evidence="2" id="KW-1185">Reference proteome</keyword>
<proteinExistence type="predicted"/>
<reference evidence="1 2" key="2">
    <citation type="submission" date="2018-11" db="EMBL/GenBank/DDBJ databases">
        <authorList>
            <consortium name="Pathogen Informatics"/>
        </authorList>
    </citation>
    <scope>NUCLEOTIDE SEQUENCE [LARGE SCALE GENOMIC DNA]</scope>
</reference>
<gene>
    <name evidence="1" type="ORF">TASK_LOCUS4014</name>
</gene>
<evidence type="ECO:0000313" key="1">
    <source>
        <dbReference type="EMBL" id="VDK32721.1"/>
    </source>
</evidence>
<dbReference type="EMBL" id="UYRS01018323">
    <property type="protein sequence ID" value="VDK32721.1"/>
    <property type="molecule type" value="Genomic_DNA"/>
</dbReference>
<organism evidence="3">
    <name type="scientific">Taenia asiatica</name>
    <name type="common">Asian tapeworm</name>
    <dbReference type="NCBI Taxonomy" id="60517"/>
    <lineage>
        <taxon>Eukaryota</taxon>
        <taxon>Metazoa</taxon>
        <taxon>Spiralia</taxon>
        <taxon>Lophotrochozoa</taxon>
        <taxon>Platyhelminthes</taxon>
        <taxon>Cestoda</taxon>
        <taxon>Eucestoda</taxon>
        <taxon>Cyclophyllidea</taxon>
        <taxon>Taeniidae</taxon>
        <taxon>Taenia</taxon>
    </lineage>
</organism>
<dbReference type="OrthoDB" id="756370at2759"/>
<dbReference type="STRING" id="60517.A0A0R3W2G8"/>
<dbReference type="InterPro" id="IPR015943">
    <property type="entry name" value="WD40/YVTN_repeat-like_dom_sf"/>
</dbReference>
<name>A0A0R3W2G8_TAEAS</name>
<dbReference type="SUPFAM" id="SSF50998">
    <property type="entry name" value="Quinoprotein alcohol dehydrogenase-like"/>
    <property type="match status" value="1"/>
</dbReference>
<sequence>MSQAPLLLTSAVDCGKREAVLVWDPIAGNQVASFSGAVVAPGTLTTADDVVVSAVSRKPILQSWSFRSSSSSKRLTTKGVVNALAFSYDGFFMYLAIEKSIYIYQVRSGCLIAVLEASHMAPIGALVVSQRHSGLSLPLLLSADTSGLVACWLALVSTSDTFTIGSRDSTTTTNESESDAKHKPLWYVVQASRGLPAFSFAADGQMIACAGTDGVKATKCFDCRLPSTEKAICYICASPVDSSLPLLAVSTSAGLVEILRQDACLVRLQRFSVILSPPGNSGSPRITGFLMVARPAWLLESQTAVGASTRSNSNDPLEILRPMKRHLGWQVEDLVYLQLPNLKRDRISDDYLEGIYQDEFFKTAGRHTFALPIDAVKTCTASTSNDSSEVSALRREKEALEKRNGELMRILVANCLHY</sequence>
<dbReference type="Gene3D" id="2.130.10.10">
    <property type="entry name" value="YVTN repeat-like/Quinoprotein amine dehydrogenase"/>
    <property type="match status" value="1"/>
</dbReference>
<reference evidence="3" key="1">
    <citation type="submission" date="2017-02" db="UniProtKB">
        <authorList>
            <consortium name="WormBaseParasite"/>
        </authorList>
    </citation>
    <scope>IDENTIFICATION</scope>
</reference>
<dbReference type="InterPro" id="IPR011047">
    <property type="entry name" value="Quinoprotein_ADH-like_sf"/>
</dbReference>
<protein>
    <submittedName>
        <fullName evidence="3">WD_REPEATS_REGION domain-containing protein</fullName>
    </submittedName>
</protein>
<dbReference type="Proteomes" id="UP000282613">
    <property type="component" value="Unassembled WGS sequence"/>
</dbReference>
<evidence type="ECO:0000313" key="2">
    <source>
        <dbReference type="Proteomes" id="UP000282613"/>
    </source>
</evidence>
<evidence type="ECO:0000313" key="3">
    <source>
        <dbReference type="WBParaSite" id="TASK_0000401301-mRNA-1"/>
    </source>
</evidence>
<dbReference type="AlphaFoldDB" id="A0A0R3W2G8"/>
<accession>A0A0R3W2G8</accession>
<dbReference type="WBParaSite" id="TASK_0000401301-mRNA-1">
    <property type="protein sequence ID" value="TASK_0000401301-mRNA-1"/>
    <property type="gene ID" value="TASK_0000401301"/>
</dbReference>